<accession>A0A6N8IPW9</accession>
<evidence type="ECO:0000256" key="2">
    <source>
        <dbReference type="SAM" id="SignalP"/>
    </source>
</evidence>
<dbReference type="AlphaFoldDB" id="A0A6N8IPW9"/>
<dbReference type="Gene3D" id="3.40.190.10">
    <property type="entry name" value="Periplasmic binding protein-like II"/>
    <property type="match status" value="1"/>
</dbReference>
<proteinExistence type="inferred from homology"/>
<dbReference type="EMBL" id="WSEL01000003">
    <property type="protein sequence ID" value="MVQ28887.1"/>
    <property type="molecule type" value="Genomic_DNA"/>
</dbReference>
<dbReference type="SUPFAM" id="SSF53850">
    <property type="entry name" value="Periplasmic binding protein-like II"/>
    <property type="match status" value="1"/>
</dbReference>
<keyword evidence="2" id="KW-0732">Signal</keyword>
<dbReference type="PANTHER" id="PTHR42928">
    <property type="entry name" value="TRICARBOXYLATE-BINDING PROTEIN"/>
    <property type="match status" value="1"/>
</dbReference>
<feature type="chain" id="PRO_5026798606" evidence="2">
    <location>
        <begin position="26"/>
        <end position="320"/>
    </location>
</feature>
<gene>
    <name evidence="3" type="ORF">GON04_05500</name>
</gene>
<dbReference type="Proteomes" id="UP000469385">
    <property type="component" value="Unassembled WGS sequence"/>
</dbReference>
<comment type="caution">
    <text evidence="3">The sequence shown here is derived from an EMBL/GenBank/DDBJ whole genome shotgun (WGS) entry which is preliminary data.</text>
</comment>
<feature type="signal peptide" evidence="2">
    <location>
        <begin position="1"/>
        <end position="25"/>
    </location>
</feature>
<evidence type="ECO:0000256" key="1">
    <source>
        <dbReference type="ARBA" id="ARBA00006987"/>
    </source>
</evidence>
<organism evidence="3 4">
    <name type="scientific">Ramlibacter pinisoli</name>
    <dbReference type="NCBI Taxonomy" id="2682844"/>
    <lineage>
        <taxon>Bacteria</taxon>
        <taxon>Pseudomonadati</taxon>
        <taxon>Pseudomonadota</taxon>
        <taxon>Betaproteobacteria</taxon>
        <taxon>Burkholderiales</taxon>
        <taxon>Comamonadaceae</taxon>
        <taxon>Ramlibacter</taxon>
    </lineage>
</organism>
<dbReference type="Gene3D" id="3.40.190.150">
    <property type="entry name" value="Bordetella uptake gene, domain 1"/>
    <property type="match status" value="1"/>
</dbReference>
<evidence type="ECO:0000313" key="4">
    <source>
        <dbReference type="Proteomes" id="UP000469385"/>
    </source>
</evidence>
<protein>
    <submittedName>
        <fullName evidence="3">Tripartite tricarboxylate transporter substrate binding protein</fullName>
    </submittedName>
</protein>
<comment type="similarity">
    <text evidence="1">Belongs to the UPF0065 (bug) family.</text>
</comment>
<evidence type="ECO:0000313" key="3">
    <source>
        <dbReference type="EMBL" id="MVQ28887.1"/>
    </source>
</evidence>
<reference evidence="3 4" key="1">
    <citation type="submission" date="2019-12" db="EMBL/GenBank/DDBJ databases">
        <authorList>
            <person name="Huq M.A."/>
        </authorList>
    </citation>
    <scope>NUCLEOTIDE SEQUENCE [LARGE SCALE GENOMIC DNA]</scope>
    <source>
        <strain evidence="3 4">MAH-25</strain>
    </source>
</reference>
<dbReference type="Pfam" id="PF03401">
    <property type="entry name" value="TctC"/>
    <property type="match status" value="1"/>
</dbReference>
<dbReference type="InterPro" id="IPR005064">
    <property type="entry name" value="BUG"/>
</dbReference>
<sequence length="320" mass="32914">MPTIHRRAILALAAGACLAGSAAYAQEPFPNRPIKLVVPYAPGAITDTAERMSAVLGQQVVVDNRGGAGTRIGVQAVASAPPDGYTLLYVNSITHGSMPAMSKSLAFDPVKDFAPVAPLFWYANVFVCHPSVPANTIQELVAYARQNPGKLTNATAGPGSGHDFAGSLFNSMTGANLLHVHYKGGGPALQDVLAGHVSCIYGDGNAKPLVDAGKLKALAAAGPARDPVFPTVPTMDEAGVKGFSLPINHGIAAPAGTPPAVIARLNAAANEALQQPQLQQRARELGLVVAGGPPEKLAQVIQGDLAKFARIAADAHIPKE</sequence>
<name>A0A6N8IPW9_9BURK</name>
<dbReference type="InterPro" id="IPR042100">
    <property type="entry name" value="Bug_dom1"/>
</dbReference>
<keyword evidence="4" id="KW-1185">Reference proteome</keyword>
<dbReference type="PIRSF" id="PIRSF017082">
    <property type="entry name" value="YflP"/>
    <property type="match status" value="1"/>
</dbReference>
<dbReference type="RefSeq" id="WP_157396944.1">
    <property type="nucleotide sequence ID" value="NZ_WSEL01000003.1"/>
</dbReference>
<dbReference type="PANTHER" id="PTHR42928:SF5">
    <property type="entry name" value="BLR1237 PROTEIN"/>
    <property type="match status" value="1"/>
</dbReference>